<dbReference type="InterPro" id="IPR025459">
    <property type="entry name" value="DUF4279"/>
</dbReference>
<organism evidence="1 2">
    <name type="scientific">Sphingomonas pokkalii</name>
    <dbReference type="NCBI Taxonomy" id="2175090"/>
    <lineage>
        <taxon>Bacteria</taxon>
        <taxon>Pseudomonadati</taxon>
        <taxon>Pseudomonadota</taxon>
        <taxon>Alphaproteobacteria</taxon>
        <taxon>Sphingomonadales</taxon>
        <taxon>Sphingomonadaceae</taxon>
        <taxon>Sphingomonas</taxon>
    </lineage>
</organism>
<keyword evidence="2" id="KW-1185">Reference proteome</keyword>
<reference evidence="1 2" key="1">
    <citation type="submission" date="2018-05" db="EMBL/GenBank/DDBJ databases">
        <title>Description of Sphingomonas pokkalii sp nov, isolated from the rhizosphere of saline tolerant pokkali rice and its draft genome analysis.</title>
        <authorList>
            <person name="Menon R."/>
            <person name="Kumari S."/>
            <person name="Rameshkumar N."/>
        </authorList>
    </citation>
    <scope>NUCLEOTIDE SEQUENCE [LARGE SCALE GENOMIC DNA]</scope>
    <source>
        <strain evidence="1 2">L3B27</strain>
    </source>
</reference>
<dbReference type="OrthoDB" id="6025978at2"/>
<dbReference type="Pfam" id="PF14106">
    <property type="entry name" value="DUF4279"/>
    <property type="match status" value="1"/>
</dbReference>
<comment type="caution">
    <text evidence="1">The sequence shown here is derived from an EMBL/GenBank/DDBJ whole genome shotgun (WGS) entry which is preliminary data.</text>
</comment>
<dbReference type="AlphaFoldDB" id="A0A2U0SE70"/>
<evidence type="ECO:0000313" key="1">
    <source>
        <dbReference type="EMBL" id="PVX29678.1"/>
    </source>
</evidence>
<protein>
    <recommendedName>
        <fullName evidence="3">DUF4279 domain-containing protein</fullName>
    </recommendedName>
</protein>
<proteinExistence type="predicted"/>
<sequence length="138" mass="15555">MGTLHQSAASIGFYGDDLNPEELTEAFAIEPSVGVRAGEPWRTAKGAEKIARRGSWRIRAERREPGDLDTQINELLDRMSNDFQAWRQFSERYRGRIFCGLFMASGNEGVTLRSKTLGRLAERGLLIDFDIYAPDGEE</sequence>
<name>A0A2U0SE70_9SPHN</name>
<dbReference type="EMBL" id="QENQ01000001">
    <property type="protein sequence ID" value="PVX29678.1"/>
    <property type="molecule type" value="Genomic_DNA"/>
</dbReference>
<evidence type="ECO:0000313" key="2">
    <source>
        <dbReference type="Proteomes" id="UP000245890"/>
    </source>
</evidence>
<dbReference type="RefSeq" id="WP_116469110.1">
    <property type="nucleotide sequence ID" value="NZ_QENQ01000001.1"/>
</dbReference>
<evidence type="ECO:0008006" key="3">
    <source>
        <dbReference type="Google" id="ProtNLM"/>
    </source>
</evidence>
<accession>A0A2U0SE70</accession>
<gene>
    <name evidence="1" type="ORF">DD559_10395</name>
</gene>
<dbReference type="Proteomes" id="UP000245890">
    <property type="component" value="Unassembled WGS sequence"/>
</dbReference>